<evidence type="ECO:0000313" key="1">
    <source>
        <dbReference type="EMBL" id="KAK9528585.1"/>
    </source>
</evidence>
<accession>A0AAW1F2W0</accession>
<protein>
    <submittedName>
        <fullName evidence="1">Uncharacterized protein</fullName>
    </submittedName>
</protein>
<name>A0AAW1F2W0_ZOAVI</name>
<comment type="caution">
    <text evidence="1">The sequence shown here is derived from an EMBL/GenBank/DDBJ whole genome shotgun (WGS) entry which is preliminary data.</text>
</comment>
<evidence type="ECO:0000313" key="2">
    <source>
        <dbReference type="Proteomes" id="UP001488805"/>
    </source>
</evidence>
<gene>
    <name evidence="1" type="ORF">VZT92_012738</name>
</gene>
<reference evidence="1 2" key="1">
    <citation type="journal article" date="2024" name="Genome Biol. Evol.">
        <title>Chromosome-level genome assembly of the viviparous eelpout Zoarces viviparus.</title>
        <authorList>
            <person name="Fuhrmann N."/>
            <person name="Brasseur M.V."/>
            <person name="Bakowski C.E."/>
            <person name="Podsiadlowski L."/>
            <person name="Prost S."/>
            <person name="Krehenwinkel H."/>
            <person name="Mayer C."/>
        </authorList>
    </citation>
    <scope>NUCLEOTIDE SEQUENCE [LARGE SCALE GENOMIC DNA]</scope>
    <source>
        <strain evidence="1">NO-MEL_2022_Ind0_liver</strain>
    </source>
</reference>
<dbReference type="Proteomes" id="UP001488805">
    <property type="component" value="Unassembled WGS sequence"/>
</dbReference>
<dbReference type="EMBL" id="JBCEZU010000111">
    <property type="protein sequence ID" value="KAK9528585.1"/>
    <property type="molecule type" value="Genomic_DNA"/>
</dbReference>
<keyword evidence="2" id="KW-1185">Reference proteome</keyword>
<sequence length="122" mass="14238">MRQPHVILTMRKHSPANQRPGECRGRGSRVALWKIVRRIHGDNVRSQIDKSDIKTGLTVRPRTGSEWRQSEKRMRLLRHWRETCSGSTQRTHNFRMVLLKGLLPRELVSDGVLEYKILSSTI</sequence>
<dbReference type="AlphaFoldDB" id="A0AAW1F2W0"/>
<organism evidence="1 2">
    <name type="scientific">Zoarces viviparus</name>
    <name type="common">Viviparous eelpout</name>
    <name type="synonym">Blennius viviparus</name>
    <dbReference type="NCBI Taxonomy" id="48416"/>
    <lineage>
        <taxon>Eukaryota</taxon>
        <taxon>Metazoa</taxon>
        <taxon>Chordata</taxon>
        <taxon>Craniata</taxon>
        <taxon>Vertebrata</taxon>
        <taxon>Euteleostomi</taxon>
        <taxon>Actinopterygii</taxon>
        <taxon>Neopterygii</taxon>
        <taxon>Teleostei</taxon>
        <taxon>Neoteleostei</taxon>
        <taxon>Acanthomorphata</taxon>
        <taxon>Eupercaria</taxon>
        <taxon>Perciformes</taxon>
        <taxon>Cottioidei</taxon>
        <taxon>Zoarcales</taxon>
        <taxon>Zoarcidae</taxon>
        <taxon>Zoarcinae</taxon>
        <taxon>Zoarces</taxon>
    </lineage>
</organism>
<proteinExistence type="predicted"/>